<feature type="transmembrane region" description="Helical" evidence="2">
    <location>
        <begin position="17"/>
        <end position="39"/>
    </location>
</feature>
<dbReference type="CDD" id="cd05237">
    <property type="entry name" value="UDP_invert_4-6DH_SDR_e"/>
    <property type="match status" value="1"/>
</dbReference>
<dbReference type="Gene3D" id="3.40.50.720">
    <property type="entry name" value="NAD(P)-binding Rossmann-like Domain"/>
    <property type="match status" value="2"/>
</dbReference>
<evidence type="ECO:0000313" key="5">
    <source>
        <dbReference type="Proteomes" id="UP000244956"/>
    </source>
</evidence>
<keyword evidence="2" id="KW-1133">Transmembrane helix</keyword>
<dbReference type="Pfam" id="PF02719">
    <property type="entry name" value="Polysacc_synt_2"/>
    <property type="match status" value="1"/>
</dbReference>
<feature type="transmembrane region" description="Helical" evidence="2">
    <location>
        <begin position="51"/>
        <end position="72"/>
    </location>
</feature>
<dbReference type="EMBL" id="QEWP01000020">
    <property type="protein sequence ID" value="PWD98022.1"/>
    <property type="molecule type" value="Genomic_DNA"/>
</dbReference>
<gene>
    <name evidence="4" type="ORF">DDZ16_17620</name>
</gene>
<protein>
    <submittedName>
        <fullName evidence="4">Polysaccharide biosynthesis protein</fullName>
    </submittedName>
</protein>
<keyword evidence="2" id="KW-0472">Membrane</keyword>
<dbReference type="PANTHER" id="PTHR43318:SF1">
    <property type="entry name" value="POLYSACCHARIDE BIOSYNTHESIS PROTEIN EPSC-RELATED"/>
    <property type="match status" value="1"/>
</dbReference>
<comment type="caution">
    <text evidence="4">The sequence shown here is derived from an EMBL/GenBank/DDBJ whole genome shotgun (WGS) entry which is preliminary data.</text>
</comment>
<dbReference type="InterPro" id="IPR051203">
    <property type="entry name" value="Polysaccharide_Synthase-Rel"/>
</dbReference>
<dbReference type="Proteomes" id="UP000244956">
    <property type="component" value="Unassembled WGS sequence"/>
</dbReference>
<feature type="transmembrane region" description="Helical" evidence="2">
    <location>
        <begin position="117"/>
        <end position="138"/>
    </location>
</feature>
<evidence type="ECO:0000256" key="2">
    <source>
        <dbReference type="SAM" id="Phobius"/>
    </source>
</evidence>
<proteinExistence type="inferred from homology"/>
<dbReference type="InterPro" id="IPR036291">
    <property type="entry name" value="NAD(P)-bd_dom_sf"/>
</dbReference>
<reference evidence="4 5" key="1">
    <citation type="submission" date="2018-05" db="EMBL/GenBank/DDBJ databases">
        <title>Marinilabilia rubrum sp. nov., isolated from saltern sediment.</title>
        <authorList>
            <person name="Zhang R."/>
        </authorList>
    </citation>
    <scope>NUCLEOTIDE SEQUENCE [LARGE SCALE GENOMIC DNA]</scope>
    <source>
        <strain evidence="4 5">WTE16</strain>
    </source>
</reference>
<keyword evidence="5" id="KW-1185">Reference proteome</keyword>
<evidence type="ECO:0000256" key="1">
    <source>
        <dbReference type="ARBA" id="ARBA00007430"/>
    </source>
</evidence>
<keyword evidence="2" id="KW-0812">Transmembrane</keyword>
<evidence type="ECO:0000313" key="4">
    <source>
        <dbReference type="EMBL" id="PWD98022.1"/>
    </source>
</evidence>
<feature type="transmembrane region" description="Helical" evidence="2">
    <location>
        <begin position="84"/>
        <end position="105"/>
    </location>
</feature>
<dbReference type="PANTHER" id="PTHR43318">
    <property type="entry name" value="UDP-N-ACETYLGLUCOSAMINE 4,6-DEHYDRATASE"/>
    <property type="match status" value="1"/>
</dbReference>
<name>A0A2U2B4N7_9BACT</name>
<sequence length="631" mass="71362">MKRTISKILGGKIISPWWIFAIDMLLVNSSLLMAFFLRLNVHLSEFSMWDFLKSTVLVSATYAFSFLFFQAYRGVVRHTDLDELRNMFTASSVALLFLLVANSLVKSDWFLFGSTPRLVLIIHYLLLIFLSFGFRMVVKEAYNYFTCKKGFINTVIVGTDDLAIITMEAIKNNKENEYNVLAFVNEKSGLKHVKLLSLPVICWQEVISGKGRFSKIEVVILAENNIGVDRKQQIADTCLKQNWKFKVMPTATNWLNGISNNMQIRDVKIEDLLGREEIRLSQKRLMDGLTGKNILVTGAAGSIGSEIVRQLIRFPVQKLILLDQAESGLYDLQQELLLTHYDAPFEIELCDVVNRQRLRKVFESREINIVFNAAAYKHVPMLEGAPYEGISVNIGGTKNLADLSTEFGVEKFIMVSTDKAVNPTNVMGATKRVCEMYVQSLALAKGHKTSFITTRFGNVLGSNGSVVPLFKKQIKQGGPLTVTHREITRYFMTIPEACQLLLEAAFMGKGGEIFVFDMGQPIKIDELARRMIKLAGLQLGEDIHIRYTGLRPGEKLYEELLASAENCLPTYHDKIMIGKVRSCDFLIVRNMVSDLLETLNFISDKMLIVKLKELVPEFESNQLVPVIKQID</sequence>
<comment type="similarity">
    <text evidence="1">Belongs to the polysaccharide synthase family.</text>
</comment>
<dbReference type="AlphaFoldDB" id="A0A2U2B4N7"/>
<dbReference type="SUPFAM" id="SSF51735">
    <property type="entry name" value="NAD(P)-binding Rossmann-fold domains"/>
    <property type="match status" value="1"/>
</dbReference>
<feature type="domain" description="Polysaccharide biosynthesis protein CapD-like" evidence="3">
    <location>
        <begin position="294"/>
        <end position="578"/>
    </location>
</feature>
<evidence type="ECO:0000259" key="3">
    <source>
        <dbReference type="Pfam" id="PF02719"/>
    </source>
</evidence>
<dbReference type="OrthoDB" id="9803111at2"/>
<dbReference type="InterPro" id="IPR003869">
    <property type="entry name" value="Polysac_CapD-like"/>
</dbReference>
<dbReference type="RefSeq" id="WP_109265804.1">
    <property type="nucleotide sequence ID" value="NZ_QEWP01000020.1"/>
</dbReference>
<organism evidence="4 5">
    <name type="scientific">Marinilabilia rubra</name>
    <dbReference type="NCBI Taxonomy" id="2162893"/>
    <lineage>
        <taxon>Bacteria</taxon>
        <taxon>Pseudomonadati</taxon>
        <taxon>Bacteroidota</taxon>
        <taxon>Bacteroidia</taxon>
        <taxon>Marinilabiliales</taxon>
        <taxon>Marinilabiliaceae</taxon>
        <taxon>Marinilabilia</taxon>
    </lineage>
</organism>
<accession>A0A2U2B4N7</accession>
<dbReference type="InterPro" id="IPR029063">
    <property type="entry name" value="SAM-dependent_MTases_sf"/>
</dbReference>
<dbReference type="SUPFAM" id="SSF53335">
    <property type="entry name" value="S-adenosyl-L-methionine-dependent methyltransferases"/>
    <property type="match status" value="1"/>
</dbReference>